<proteinExistence type="inferred from homology"/>
<evidence type="ECO:0000256" key="3">
    <source>
        <dbReference type="RuleBase" id="RU004075"/>
    </source>
</evidence>
<keyword evidence="6" id="KW-0808">Transferase</keyword>
<sequence length="392" mass="41593">MLDIASIRADAPGVANVRHFNHAGGSLLSARTLKIITGQLEREAGFGAMESQPPAAEAVEVARATAARLLNADASEIAFTSSNSAAYGLALAALPPLQRGQRILVGRQEWGGNLSSFEAKAEAAGATVEQIPCLPDGSVDAGALKHMLDSRVALVALTWAPANGGLLNDAEAVGAALAGSGIPYFVDAAQAIGQIPADVHKIGCDVLTAAGRKYLRGPRGTGLLYVRQGFLDRLNPAYLDVISAPWNKGPQVRPDARRFETAERSLALLMGFGEALRQAEDYGIPAIRQRIQTLSEDLRTRLAGIEGVSIEDLGAIRTGIISFQIRGWQAVEAMQELARRQINVGANGLAYTPFDIGARGLPDLIRASVSYLNTEEELAELVANVHDMSRMR</sequence>
<dbReference type="PANTHER" id="PTHR43586:SF24">
    <property type="entry name" value="BLR4730 PROTEIN"/>
    <property type="match status" value="1"/>
</dbReference>
<dbReference type="Gene3D" id="3.90.1150.10">
    <property type="entry name" value="Aspartate Aminotransferase, domain 1"/>
    <property type="match status" value="1"/>
</dbReference>
<dbReference type="PANTHER" id="PTHR43586">
    <property type="entry name" value="CYSTEINE DESULFURASE"/>
    <property type="match status" value="1"/>
</dbReference>
<dbReference type="SUPFAM" id="SSF53383">
    <property type="entry name" value="PLP-dependent transferases"/>
    <property type="match status" value="1"/>
</dbReference>
<keyword evidence="6" id="KW-0032">Aminotransferase</keyword>
<evidence type="ECO:0000313" key="6">
    <source>
        <dbReference type="EMBL" id="MFD2262399.1"/>
    </source>
</evidence>
<keyword evidence="7" id="KW-1185">Reference proteome</keyword>
<dbReference type="EMBL" id="JBHUIP010000004">
    <property type="protein sequence ID" value="MFD2262399.1"/>
    <property type="molecule type" value="Genomic_DNA"/>
</dbReference>
<evidence type="ECO:0000313" key="7">
    <source>
        <dbReference type="Proteomes" id="UP001597295"/>
    </source>
</evidence>
<dbReference type="Gene3D" id="3.40.640.10">
    <property type="entry name" value="Type I PLP-dependent aspartate aminotransferase-like (Major domain)"/>
    <property type="match status" value="1"/>
</dbReference>
<dbReference type="Pfam" id="PF00266">
    <property type="entry name" value="Aminotran_5"/>
    <property type="match status" value="1"/>
</dbReference>
<dbReference type="InterPro" id="IPR015422">
    <property type="entry name" value="PyrdxlP-dep_Trfase_small"/>
</dbReference>
<accession>A0ABW5DNA5</accession>
<name>A0ABW5DNA5_9PROT</name>
<dbReference type="InterPro" id="IPR015421">
    <property type="entry name" value="PyrdxlP-dep_Trfase_major"/>
</dbReference>
<comment type="caution">
    <text evidence="6">The sequence shown here is derived from an EMBL/GenBank/DDBJ whole genome shotgun (WGS) entry which is preliminary data.</text>
</comment>
<dbReference type="InterPro" id="IPR015424">
    <property type="entry name" value="PyrdxlP-dep_Trfase"/>
</dbReference>
<dbReference type="RefSeq" id="WP_379875349.1">
    <property type="nucleotide sequence ID" value="NZ_JBHUIP010000004.1"/>
</dbReference>
<feature type="domain" description="Aminotransferase class V" evidence="5">
    <location>
        <begin position="52"/>
        <end position="380"/>
    </location>
</feature>
<comment type="similarity">
    <text evidence="3">Belongs to the class-V pyridoxal-phosphate-dependent aminotransferase family.</text>
</comment>
<evidence type="ECO:0000256" key="2">
    <source>
        <dbReference type="ARBA" id="ARBA00022898"/>
    </source>
</evidence>
<keyword evidence="2" id="KW-0663">Pyridoxal phosphate</keyword>
<gene>
    <name evidence="6" type="ORF">ACFSM5_05820</name>
</gene>
<protein>
    <submittedName>
        <fullName evidence="6">Aminotransferase class V-fold PLP-dependent enzyme</fullName>
    </submittedName>
</protein>
<dbReference type="InterPro" id="IPR000192">
    <property type="entry name" value="Aminotrans_V_dom"/>
</dbReference>
<dbReference type="GO" id="GO:0008483">
    <property type="term" value="F:transaminase activity"/>
    <property type="evidence" value="ECO:0007669"/>
    <property type="project" value="UniProtKB-KW"/>
</dbReference>
<evidence type="ECO:0000256" key="4">
    <source>
        <dbReference type="RuleBase" id="RU004504"/>
    </source>
</evidence>
<dbReference type="PROSITE" id="PS00595">
    <property type="entry name" value="AA_TRANSFER_CLASS_5"/>
    <property type="match status" value="1"/>
</dbReference>
<evidence type="ECO:0000256" key="1">
    <source>
        <dbReference type="ARBA" id="ARBA00001933"/>
    </source>
</evidence>
<dbReference type="Proteomes" id="UP001597295">
    <property type="component" value="Unassembled WGS sequence"/>
</dbReference>
<evidence type="ECO:0000259" key="5">
    <source>
        <dbReference type="Pfam" id="PF00266"/>
    </source>
</evidence>
<comment type="cofactor">
    <cofactor evidence="1 4">
        <name>pyridoxal 5'-phosphate</name>
        <dbReference type="ChEBI" id="CHEBI:597326"/>
    </cofactor>
</comment>
<reference evidence="7" key="1">
    <citation type="journal article" date="2019" name="Int. J. Syst. Evol. Microbiol.">
        <title>The Global Catalogue of Microorganisms (GCM) 10K type strain sequencing project: providing services to taxonomists for standard genome sequencing and annotation.</title>
        <authorList>
            <consortium name="The Broad Institute Genomics Platform"/>
            <consortium name="The Broad Institute Genome Sequencing Center for Infectious Disease"/>
            <person name="Wu L."/>
            <person name="Ma J."/>
        </authorList>
    </citation>
    <scope>NUCLEOTIDE SEQUENCE [LARGE SCALE GENOMIC DNA]</scope>
    <source>
        <strain evidence="7">CGMCC 1.19062</strain>
    </source>
</reference>
<dbReference type="InterPro" id="IPR020578">
    <property type="entry name" value="Aminotrans_V_PyrdxlP_BS"/>
</dbReference>
<organism evidence="6 7">
    <name type="scientific">Lacibacterium aquatile</name>
    <dbReference type="NCBI Taxonomy" id="1168082"/>
    <lineage>
        <taxon>Bacteria</taxon>
        <taxon>Pseudomonadati</taxon>
        <taxon>Pseudomonadota</taxon>
        <taxon>Alphaproteobacteria</taxon>
        <taxon>Rhodospirillales</taxon>
        <taxon>Rhodospirillaceae</taxon>
    </lineage>
</organism>